<dbReference type="AlphaFoldDB" id="A0A1V9FFH1"/>
<evidence type="ECO:0000313" key="10">
    <source>
        <dbReference type="Proteomes" id="UP000192796"/>
    </source>
</evidence>
<dbReference type="RefSeq" id="WP_081156069.1">
    <property type="nucleotide sequence ID" value="NZ_LVYD01000124.1"/>
</dbReference>
<dbReference type="Proteomes" id="UP000192796">
    <property type="component" value="Unassembled WGS sequence"/>
</dbReference>
<gene>
    <name evidence="9" type="ORF">A3860_11095</name>
</gene>
<dbReference type="GO" id="GO:0022857">
    <property type="term" value="F:transmembrane transporter activity"/>
    <property type="evidence" value="ECO:0007669"/>
    <property type="project" value="TreeGrafter"/>
</dbReference>
<dbReference type="Pfam" id="PF12704">
    <property type="entry name" value="MacB_PCD"/>
    <property type="match status" value="1"/>
</dbReference>
<dbReference type="STRING" id="1703345.A3860_11095"/>
<evidence type="ECO:0000259" key="7">
    <source>
        <dbReference type="Pfam" id="PF02687"/>
    </source>
</evidence>
<feature type="transmembrane region" description="Helical" evidence="6">
    <location>
        <begin position="283"/>
        <end position="304"/>
    </location>
</feature>
<feature type="domain" description="MacB-like periplasmic core" evidence="8">
    <location>
        <begin position="20"/>
        <end position="242"/>
    </location>
</feature>
<dbReference type="PANTHER" id="PTHR30572:SF18">
    <property type="entry name" value="ABC-TYPE MACROLIDE FAMILY EXPORT SYSTEM PERMEASE COMPONENT 2"/>
    <property type="match status" value="1"/>
</dbReference>
<dbReference type="GO" id="GO:0005886">
    <property type="term" value="C:plasma membrane"/>
    <property type="evidence" value="ECO:0007669"/>
    <property type="project" value="UniProtKB-SubCell"/>
</dbReference>
<keyword evidence="5 6" id="KW-0472">Membrane</keyword>
<feature type="transmembrane region" description="Helical" evidence="6">
    <location>
        <begin position="21"/>
        <end position="42"/>
    </location>
</feature>
<evidence type="ECO:0000313" key="9">
    <source>
        <dbReference type="EMBL" id="OQP57103.1"/>
    </source>
</evidence>
<keyword evidence="4 6" id="KW-1133">Transmembrane helix</keyword>
<protein>
    <submittedName>
        <fullName evidence="9">ABC transporter permease</fullName>
    </submittedName>
</protein>
<dbReference type="PROSITE" id="PS51257">
    <property type="entry name" value="PROKAR_LIPOPROTEIN"/>
    <property type="match status" value="1"/>
</dbReference>
<accession>A0A1V9FFH1</accession>
<comment type="caution">
    <text evidence="9">The sequence shown here is derived from an EMBL/GenBank/DDBJ whole genome shotgun (WGS) entry which is preliminary data.</text>
</comment>
<dbReference type="InterPro" id="IPR050250">
    <property type="entry name" value="Macrolide_Exporter_MacB"/>
</dbReference>
<keyword evidence="2" id="KW-1003">Cell membrane</keyword>
<proteinExistence type="predicted"/>
<feature type="domain" description="ABC3 transporter permease C-terminal" evidence="7">
    <location>
        <begin position="679"/>
        <end position="788"/>
    </location>
</feature>
<dbReference type="OrthoDB" id="1451596at2"/>
<feature type="transmembrane region" description="Helical" evidence="6">
    <location>
        <begin position="331"/>
        <end position="354"/>
    </location>
</feature>
<comment type="subcellular location">
    <subcellularLocation>
        <location evidence="1">Cell membrane</location>
        <topology evidence="1">Multi-pass membrane protein</topology>
    </subcellularLocation>
</comment>
<evidence type="ECO:0000256" key="5">
    <source>
        <dbReference type="ARBA" id="ARBA00023136"/>
    </source>
</evidence>
<name>A0A1V9FFH1_9BACT</name>
<dbReference type="EMBL" id="LVYD01000124">
    <property type="protein sequence ID" value="OQP57103.1"/>
    <property type="molecule type" value="Genomic_DNA"/>
</dbReference>
<feature type="domain" description="ABC3 transporter permease C-terminal" evidence="7">
    <location>
        <begin position="290"/>
        <end position="403"/>
    </location>
</feature>
<feature type="transmembrane region" description="Helical" evidence="6">
    <location>
        <begin position="374"/>
        <end position="402"/>
    </location>
</feature>
<evidence type="ECO:0000256" key="4">
    <source>
        <dbReference type="ARBA" id="ARBA00022989"/>
    </source>
</evidence>
<feature type="transmembrane region" description="Helical" evidence="6">
    <location>
        <begin position="423"/>
        <end position="447"/>
    </location>
</feature>
<dbReference type="InterPro" id="IPR025857">
    <property type="entry name" value="MacB_PCD"/>
</dbReference>
<evidence type="ECO:0000256" key="6">
    <source>
        <dbReference type="SAM" id="Phobius"/>
    </source>
</evidence>
<feature type="transmembrane region" description="Helical" evidence="6">
    <location>
        <begin position="676"/>
        <end position="695"/>
    </location>
</feature>
<keyword evidence="10" id="KW-1185">Reference proteome</keyword>
<dbReference type="PANTHER" id="PTHR30572">
    <property type="entry name" value="MEMBRANE COMPONENT OF TRANSPORTER-RELATED"/>
    <property type="match status" value="1"/>
</dbReference>
<organism evidence="9 10">
    <name type="scientific">Niastella vici</name>
    <dbReference type="NCBI Taxonomy" id="1703345"/>
    <lineage>
        <taxon>Bacteria</taxon>
        <taxon>Pseudomonadati</taxon>
        <taxon>Bacteroidota</taxon>
        <taxon>Chitinophagia</taxon>
        <taxon>Chitinophagales</taxon>
        <taxon>Chitinophagaceae</taxon>
        <taxon>Niastella</taxon>
    </lineage>
</organism>
<reference evidence="9 10" key="1">
    <citation type="submission" date="2016-03" db="EMBL/GenBank/DDBJ databases">
        <title>Niastella vici sp. nov., isolated from farmland soil.</title>
        <authorList>
            <person name="Chen L."/>
            <person name="Wang D."/>
            <person name="Yang S."/>
            <person name="Wang G."/>
        </authorList>
    </citation>
    <scope>NUCLEOTIDE SEQUENCE [LARGE SCALE GENOMIC DNA]</scope>
    <source>
        <strain evidence="9 10">DJ57</strain>
    </source>
</reference>
<sequence>MLRHYFQIAWRNLLKRKFYSLINVTGLAIGMACCVLITLYIYHEKSYDQYHVKKDRLYRVTQVFGGAEKGASPSPKDYQVWGCAPLGPALQADFPEIEKVVQFMSPSSMLLQRGEKRFQQDNLLFMDSTAFDVFSWKMIYGDPKTALTSPYSIVLTKTVAQKLFKNENPVGQALRVDNQNNFIVTGVMEDVPPNSQFTFNGLISMTTMRKFRAEIFDWWGYVDFYTYLLLKENTSIQSLQAKKTDFLKRHNTDKKYTIAFEKMTDAYLHSEASRQPGPTGNLLNIYLFTCIAIFIMLIACINFMNLSTARSLERAKEVGVRKVLGVLPSRLMWQFLFESILLTLAAAFIALVLVRPGITLIEKLSGKEMAYANFFSPLTFVYVAGFAIVVGLLAGIYPAWFLSGFRPIAVLKGKFNPSGESISLRKVLVVFQFTLSIALIAGTIIVYTQLKFLDRHELGFQDDQMLILDFEGDGKVQQNIETVKRAIAGEPGVISVASSRAVPGEFLPNAYTQIQAPGGQMSGLGPLIYEIDFDFIPTYHISLVAGRNYSRSFLTDSAQSMVINEAAAKLYGYSNPADAVGKKFDQWGRKGTIIGVVKDFNFRSLHLPVEPLTLRYGYPDNLNRISVAIKGDNIPATLAKLRRTWDKVAPQRPFLYHFLDESFNAQYSADQHFGQLFTFFSCLTICIACLGLLGLSTFMAQQRVKEIGIRKVLGSSVSGIVLLLSKDFIKLVLIAIVIAIPLCTWAMNKWLQDFAYRISIGPLVFLEAGIICVGIAFATIAWQSVKAALVNPVRSLRNE</sequence>
<feature type="transmembrane region" description="Helical" evidence="6">
    <location>
        <begin position="763"/>
        <end position="782"/>
    </location>
</feature>
<keyword evidence="3 6" id="KW-0812">Transmembrane</keyword>
<evidence type="ECO:0000256" key="3">
    <source>
        <dbReference type="ARBA" id="ARBA00022692"/>
    </source>
</evidence>
<evidence type="ECO:0000256" key="2">
    <source>
        <dbReference type="ARBA" id="ARBA00022475"/>
    </source>
</evidence>
<dbReference type="InterPro" id="IPR003838">
    <property type="entry name" value="ABC3_permease_C"/>
</dbReference>
<evidence type="ECO:0000256" key="1">
    <source>
        <dbReference type="ARBA" id="ARBA00004651"/>
    </source>
</evidence>
<dbReference type="Pfam" id="PF02687">
    <property type="entry name" value="FtsX"/>
    <property type="match status" value="2"/>
</dbReference>
<evidence type="ECO:0000259" key="8">
    <source>
        <dbReference type="Pfam" id="PF12704"/>
    </source>
</evidence>